<evidence type="ECO:0000259" key="10">
    <source>
        <dbReference type="Pfam" id="PF05201"/>
    </source>
</evidence>
<dbReference type="SUPFAM" id="SSF69742">
    <property type="entry name" value="Glutamyl tRNA-reductase catalytic, N-terminal domain"/>
    <property type="match status" value="1"/>
</dbReference>
<evidence type="ECO:0000259" key="9">
    <source>
        <dbReference type="Pfam" id="PF01488"/>
    </source>
</evidence>
<dbReference type="Gene3D" id="3.40.50.720">
    <property type="entry name" value="NAD(P)-binding Rossmann-like Domain"/>
    <property type="match status" value="1"/>
</dbReference>
<comment type="caution">
    <text evidence="11">The sequence shown here is derived from an EMBL/GenBank/DDBJ whole genome shotgun (WGS) entry which is preliminary data.</text>
</comment>
<dbReference type="Gene3D" id="3.30.460.30">
    <property type="entry name" value="Glutamyl-tRNA reductase, N-terminal domain"/>
    <property type="match status" value="1"/>
</dbReference>
<name>A0A7Y9KJF8_9MICO</name>
<gene>
    <name evidence="4" type="primary">hemA</name>
    <name evidence="11" type="ORF">BJ991_001778</name>
</gene>
<keyword evidence="12" id="KW-1185">Reference proteome</keyword>
<dbReference type="Pfam" id="PF01488">
    <property type="entry name" value="Shikimate_DH"/>
    <property type="match status" value="1"/>
</dbReference>
<feature type="binding site" evidence="4 6">
    <location>
        <position position="122"/>
    </location>
    <ligand>
        <name>substrate</name>
    </ligand>
</feature>
<dbReference type="InterPro" id="IPR036291">
    <property type="entry name" value="NAD(P)-bd_dom_sf"/>
</dbReference>
<dbReference type="InterPro" id="IPR006151">
    <property type="entry name" value="Shikm_DH/Glu-tRNA_Rdtase"/>
</dbReference>
<evidence type="ECO:0000256" key="4">
    <source>
        <dbReference type="HAMAP-Rule" id="MF_00087"/>
    </source>
</evidence>
<dbReference type="SUPFAM" id="SSF51735">
    <property type="entry name" value="NAD(P)-binding Rossmann-fold domains"/>
    <property type="match status" value="1"/>
</dbReference>
<evidence type="ECO:0000256" key="2">
    <source>
        <dbReference type="ARBA" id="ARBA00023002"/>
    </source>
</evidence>
<dbReference type="GO" id="GO:0050661">
    <property type="term" value="F:NADP binding"/>
    <property type="evidence" value="ECO:0007669"/>
    <property type="project" value="InterPro"/>
</dbReference>
<dbReference type="EC" id="1.2.1.70" evidence="4"/>
<reference evidence="11 12" key="1">
    <citation type="submission" date="2020-07" db="EMBL/GenBank/DDBJ databases">
        <title>Sequencing the genomes of 1000 actinobacteria strains.</title>
        <authorList>
            <person name="Klenk H.-P."/>
        </authorList>
    </citation>
    <scope>NUCLEOTIDE SEQUENCE [LARGE SCALE GENOMIC DNA]</scope>
    <source>
        <strain evidence="11 12">DSM 24662</strain>
    </source>
</reference>
<dbReference type="AlphaFoldDB" id="A0A7Y9KJF8"/>
<evidence type="ECO:0000256" key="7">
    <source>
        <dbReference type="PIRSR" id="PIRSR000445-3"/>
    </source>
</evidence>
<feature type="binding site" evidence="4 6">
    <location>
        <begin position="46"/>
        <end position="49"/>
    </location>
    <ligand>
        <name>substrate</name>
    </ligand>
</feature>
<feature type="active site" description="Nucleophile" evidence="4 5">
    <location>
        <position position="47"/>
    </location>
</feature>
<keyword evidence="1 4" id="KW-0521">NADP</keyword>
<dbReference type="InterPro" id="IPR015895">
    <property type="entry name" value="4pyrrol_synth_GluRdtase_N"/>
</dbReference>
<evidence type="ECO:0000256" key="1">
    <source>
        <dbReference type="ARBA" id="ARBA00022857"/>
    </source>
</evidence>
<comment type="function">
    <text evidence="4">Catalyzes the NADPH-dependent reduction of glutamyl-tRNA(Glu) to glutamate 1-semialdehyde (GSA).</text>
</comment>
<keyword evidence="3 4" id="KW-0627">Porphyrin biosynthesis</keyword>
<evidence type="ECO:0000313" key="12">
    <source>
        <dbReference type="Proteomes" id="UP000576969"/>
    </source>
</evidence>
<dbReference type="GO" id="GO:0019353">
    <property type="term" value="P:protoporphyrinogen IX biosynthetic process from glutamate"/>
    <property type="evidence" value="ECO:0007669"/>
    <property type="project" value="TreeGrafter"/>
</dbReference>
<dbReference type="InterPro" id="IPR000343">
    <property type="entry name" value="4pyrrol_synth_GluRdtase"/>
</dbReference>
<feature type="binding site" evidence="4 6">
    <location>
        <begin position="116"/>
        <end position="118"/>
    </location>
    <ligand>
        <name>substrate</name>
    </ligand>
</feature>
<evidence type="ECO:0000256" key="8">
    <source>
        <dbReference type="PIRSR" id="PIRSR000445-4"/>
    </source>
</evidence>
<dbReference type="RefSeq" id="WP_179489290.1">
    <property type="nucleotide sequence ID" value="NZ_JACCBV010000001.1"/>
</dbReference>
<dbReference type="Pfam" id="PF05201">
    <property type="entry name" value="GlutR_N"/>
    <property type="match status" value="1"/>
</dbReference>
<dbReference type="UniPathway" id="UPA00251">
    <property type="reaction ID" value="UER00316"/>
</dbReference>
<proteinExistence type="inferred from homology"/>
<feature type="domain" description="Glutamyl-tRNA reductase N-terminal" evidence="10">
    <location>
        <begin position="6"/>
        <end position="156"/>
    </location>
</feature>
<comment type="domain">
    <text evidence="4">Possesses an unusual extended V-shaped dimeric structure with each monomer consisting of three distinct domains arranged along a curved 'spinal' alpha-helix. The N-terminal catalytic domain specifically recognizes the glutamate moiety of the substrate. The second domain is the NADPH-binding domain, and the third C-terminal domain is responsible for dimerization.</text>
</comment>
<dbReference type="GO" id="GO:0008883">
    <property type="term" value="F:glutamyl-tRNA reductase activity"/>
    <property type="evidence" value="ECO:0007669"/>
    <property type="project" value="UniProtKB-UniRule"/>
</dbReference>
<sequence>MLFCLTANHRNTDFEVLERISQAADAAGPDLLAAHDFVRGAVVLATCNRFEAYLELDEPVTGAAALAHEAVLEMLEARVGADTEVLRRSAVTLGGDDVVRHLFAVSSGLESMVVGEEEISGQVQRALRSAREAGVTSPLLEQVFQRAAQASREVRARADLIGEGRSLARLALDLVGSRITDWNDTAVLLVGTGSYAATTIAALQARAAADVRVYSATGRAQQFAAKYGVRAESDLRRGIREADVVITCTARYTVTADDVAGGRDRIIVDLGLPRNVDPAVADVDGVTLVDLELLGKHASVPELGHGAHEVVGSAAASFTAQRDAAAAVVAVRSHIQAALESEIDRLRDDDGRTEAALRHLAGVLSHTPSVRAREAAAEGRLDEFERAIELVFGIRVDREDRGDLRAIG</sequence>
<evidence type="ECO:0000313" key="11">
    <source>
        <dbReference type="EMBL" id="NYE19750.1"/>
    </source>
</evidence>
<feature type="domain" description="Quinate/shikimate 5-dehydrogenase/glutamyl-tRNA reductase" evidence="9">
    <location>
        <begin position="176"/>
        <end position="292"/>
    </location>
</feature>
<dbReference type="PIRSF" id="PIRSF000445">
    <property type="entry name" value="4pyrrol_synth_GluRdtase"/>
    <property type="match status" value="1"/>
</dbReference>
<dbReference type="EMBL" id="JACCBV010000001">
    <property type="protein sequence ID" value="NYE19750.1"/>
    <property type="molecule type" value="Genomic_DNA"/>
</dbReference>
<comment type="miscellaneous">
    <text evidence="4">During catalysis, the active site Cys acts as a nucleophile attacking the alpha-carbonyl group of tRNA-bound glutamate with the formation of a thioester intermediate between enzyme and glutamate, and the concomitant release of tRNA(Glu). The thioester intermediate is finally reduced by direct hydride transfer from NADPH, to form the product GSA.</text>
</comment>
<dbReference type="Proteomes" id="UP000576969">
    <property type="component" value="Unassembled WGS sequence"/>
</dbReference>
<evidence type="ECO:0000256" key="6">
    <source>
        <dbReference type="PIRSR" id="PIRSR000445-2"/>
    </source>
</evidence>
<feature type="binding site" evidence="4 7">
    <location>
        <begin position="191"/>
        <end position="196"/>
    </location>
    <ligand>
        <name>NADP(+)</name>
        <dbReference type="ChEBI" id="CHEBI:58349"/>
    </ligand>
</feature>
<comment type="subunit">
    <text evidence="4">Homodimer.</text>
</comment>
<keyword evidence="2 4" id="KW-0560">Oxidoreductase</keyword>
<protein>
    <recommendedName>
        <fullName evidence="4">Glutamyl-tRNA reductase</fullName>
        <shortName evidence="4">GluTR</shortName>
        <ecNumber evidence="4">1.2.1.70</ecNumber>
    </recommendedName>
</protein>
<accession>A0A7Y9KJF8</accession>
<feature type="binding site" evidence="4 6">
    <location>
        <position position="111"/>
    </location>
    <ligand>
        <name>substrate</name>
    </ligand>
</feature>
<feature type="site" description="Important for activity" evidence="4 8">
    <location>
        <position position="101"/>
    </location>
</feature>
<comment type="similarity">
    <text evidence="4">Belongs to the glutamyl-tRNA reductase family.</text>
</comment>
<dbReference type="NCBIfam" id="NF000750">
    <property type="entry name" value="PRK00045.3-4"/>
    <property type="match status" value="1"/>
</dbReference>
<comment type="catalytic activity">
    <reaction evidence="4">
        <text>(S)-4-amino-5-oxopentanoate + tRNA(Glu) + NADP(+) = L-glutamyl-tRNA(Glu) + NADPH + H(+)</text>
        <dbReference type="Rhea" id="RHEA:12344"/>
        <dbReference type="Rhea" id="RHEA-COMP:9663"/>
        <dbReference type="Rhea" id="RHEA-COMP:9680"/>
        <dbReference type="ChEBI" id="CHEBI:15378"/>
        <dbReference type="ChEBI" id="CHEBI:57501"/>
        <dbReference type="ChEBI" id="CHEBI:57783"/>
        <dbReference type="ChEBI" id="CHEBI:58349"/>
        <dbReference type="ChEBI" id="CHEBI:78442"/>
        <dbReference type="ChEBI" id="CHEBI:78520"/>
        <dbReference type="EC" id="1.2.1.70"/>
    </reaction>
</comment>
<dbReference type="PANTHER" id="PTHR43013:SF1">
    <property type="entry name" value="GLUTAMYL-TRNA REDUCTASE"/>
    <property type="match status" value="1"/>
</dbReference>
<dbReference type="InterPro" id="IPR036343">
    <property type="entry name" value="GluRdtase_N_sf"/>
</dbReference>
<evidence type="ECO:0000256" key="3">
    <source>
        <dbReference type="ARBA" id="ARBA00023244"/>
    </source>
</evidence>
<organism evidence="11 12">
    <name type="scientific">Microbacterium immunditiarum</name>
    <dbReference type="NCBI Taxonomy" id="337480"/>
    <lineage>
        <taxon>Bacteria</taxon>
        <taxon>Bacillati</taxon>
        <taxon>Actinomycetota</taxon>
        <taxon>Actinomycetes</taxon>
        <taxon>Micrococcales</taxon>
        <taxon>Microbacteriaceae</taxon>
        <taxon>Microbacterium</taxon>
    </lineage>
</organism>
<comment type="pathway">
    <text evidence="4">Porphyrin-containing compound metabolism; protoporphyrin-IX biosynthesis; 5-aminolevulinate from L-glutamyl-tRNA(Glu): step 1/2.</text>
</comment>
<evidence type="ECO:0000256" key="5">
    <source>
        <dbReference type="PIRSR" id="PIRSR000445-1"/>
    </source>
</evidence>
<dbReference type="PANTHER" id="PTHR43013">
    <property type="entry name" value="GLUTAMYL-TRNA REDUCTASE"/>
    <property type="match status" value="1"/>
</dbReference>
<dbReference type="HAMAP" id="MF_00087">
    <property type="entry name" value="Glu_tRNA_reductase"/>
    <property type="match status" value="1"/>
</dbReference>